<keyword evidence="2" id="KW-1185">Reference proteome</keyword>
<dbReference type="Proteomes" id="UP000324222">
    <property type="component" value="Unassembled WGS sequence"/>
</dbReference>
<proteinExistence type="predicted"/>
<dbReference type="AlphaFoldDB" id="A0A5B7EEZ7"/>
<organism evidence="1 2">
    <name type="scientific">Portunus trituberculatus</name>
    <name type="common">Swimming crab</name>
    <name type="synonym">Neptunus trituberculatus</name>
    <dbReference type="NCBI Taxonomy" id="210409"/>
    <lineage>
        <taxon>Eukaryota</taxon>
        <taxon>Metazoa</taxon>
        <taxon>Ecdysozoa</taxon>
        <taxon>Arthropoda</taxon>
        <taxon>Crustacea</taxon>
        <taxon>Multicrustacea</taxon>
        <taxon>Malacostraca</taxon>
        <taxon>Eumalacostraca</taxon>
        <taxon>Eucarida</taxon>
        <taxon>Decapoda</taxon>
        <taxon>Pleocyemata</taxon>
        <taxon>Brachyura</taxon>
        <taxon>Eubrachyura</taxon>
        <taxon>Portunoidea</taxon>
        <taxon>Portunidae</taxon>
        <taxon>Portuninae</taxon>
        <taxon>Portunus</taxon>
    </lineage>
</organism>
<sequence length="69" mass="7899">MCFSRLRRDKRCAPVALVVCGIDSLAWEAALHQAYCQLHQEWAPSVLQAISQQSLLKLLLQQTQSVRYK</sequence>
<protein>
    <submittedName>
        <fullName evidence="1">Uncharacterized protein</fullName>
    </submittedName>
</protein>
<accession>A0A5B7EEZ7</accession>
<evidence type="ECO:0000313" key="2">
    <source>
        <dbReference type="Proteomes" id="UP000324222"/>
    </source>
</evidence>
<name>A0A5B7EEZ7_PORTR</name>
<dbReference type="EMBL" id="VSRR010002725">
    <property type="protein sequence ID" value="MPC32930.1"/>
    <property type="molecule type" value="Genomic_DNA"/>
</dbReference>
<evidence type="ECO:0000313" key="1">
    <source>
        <dbReference type="EMBL" id="MPC32930.1"/>
    </source>
</evidence>
<reference evidence="1 2" key="1">
    <citation type="submission" date="2019-05" db="EMBL/GenBank/DDBJ databases">
        <title>Another draft genome of Portunus trituberculatus and its Hox gene families provides insights of decapod evolution.</title>
        <authorList>
            <person name="Jeong J.-H."/>
            <person name="Song I."/>
            <person name="Kim S."/>
            <person name="Choi T."/>
            <person name="Kim D."/>
            <person name="Ryu S."/>
            <person name="Kim W."/>
        </authorList>
    </citation>
    <scope>NUCLEOTIDE SEQUENCE [LARGE SCALE GENOMIC DNA]</scope>
    <source>
        <tissue evidence="1">Muscle</tissue>
    </source>
</reference>
<comment type="caution">
    <text evidence="1">The sequence shown here is derived from an EMBL/GenBank/DDBJ whole genome shotgun (WGS) entry which is preliminary data.</text>
</comment>
<gene>
    <name evidence="1" type="ORF">E2C01_026264</name>
</gene>